<sequence>MLSKRTPGRVASQATRITIEDVALLTHNSGFLWTLLAKLTLERGRFTLLVPVDHPFQHPVLGETAEPPVVQNEAAMALRAGDAGVA</sequence>
<keyword evidence="2" id="KW-1185">Reference proteome</keyword>
<proteinExistence type="predicted"/>
<organism evidence="1 2">
    <name type="scientific">Aldrovandia affinis</name>
    <dbReference type="NCBI Taxonomy" id="143900"/>
    <lineage>
        <taxon>Eukaryota</taxon>
        <taxon>Metazoa</taxon>
        <taxon>Chordata</taxon>
        <taxon>Craniata</taxon>
        <taxon>Vertebrata</taxon>
        <taxon>Euteleostomi</taxon>
        <taxon>Actinopterygii</taxon>
        <taxon>Neopterygii</taxon>
        <taxon>Teleostei</taxon>
        <taxon>Notacanthiformes</taxon>
        <taxon>Halosauridae</taxon>
        <taxon>Aldrovandia</taxon>
    </lineage>
</organism>
<dbReference type="EMBL" id="JAINUG010000021">
    <property type="protein sequence ID" value="KAJ8411895.1"/>
    <property type="molecule type" value="Genomic_DNA"/>
</dbReference>
<reference evidence="1" key="1">
    <citation type="journal article" date="2023" name="Science">
        <title>Genome structures resolve the early diversification of teleost fishes.</title>
        <authorList>
            <person name="Parey E."/>
            <person name="Louis A."/>
            <person name="Montfort J."/>
            <person name="Bouchez O."/>
            <person name="Roques C."/>
            <person name="Iampietro C."/>
            <person name="Lluch J."/>
            <person name="Castinel A."/>
            <person name="Donnadieu C."/>
            <person name="Desvignes T."/>
            <person name="Floi Bucao C."/>
            <person name="Jouanno E."/>
            <person name="Wen M."/>
            <person name="Mejri S."/>
            <person name="Dirks R."/>
            <person name="Jansen H."/>
            <person name="Henkel C."/>
            <person name="Chen W.J."/>
            <person name="Zahm M."/>
            <person name="Cabau C."/>
            <person name="Klopp C."/>
            <person name="Thompson A.W."/>
            <person name="Robinson-Rechavi M."/>
            <person name="Braasch I."/>
            <person name="Lecointre G."/>
            <person name="Bobe J."/>
            <person name="Postlethwait J.H."/>
            <person name="Berthelot C."/>
            <person name="Roest Crollius H."/>
            <person name="Guiguen Y."/>
        </authorList>
    </citation>
    <scope>NUCLEOTIDE SEQUENCE</scope>
    <source>
        <strain evidence="1">NC1722</strain>
    </source>
</reference>
<comment type="caution">
    <text evidence="1">The sequence shown here is derived from an EMBL/GenBank/DDBJ whole genome shotgun (WGS) entry which is preliminary data.</text>
</comment>
<protein>
    <submittedName>
        <fullName evidence="1">Uncharacterized protein</fullName>
    </submittedName>
</protein>
<dbReference type="AlphaFoldDB" id="A0AAD7T097"/>
<name>A0AAD7T097_9TELE</name>
<feature type="non-terminal residue" evidence="1">
    <location>
        <position position="86"/>
    </location>
</feature>
<gene>
    <name evidence="1" type="ORF">AAFF_G00155330</name>
</gene>
<evidence type="ECO:0000313" key="1">
    <source>
        <dbReference type="EMBL" id="KAJ8411895.1"/>
    </source>
</evidence>
<accession>A0AAD7T097</accession>
<dbReference type="Proteomes" id="UP001221898">
    <property type="component" value="Unassembled WGS sequence"/>
</dbReference>
<evidence type="ECO:0000313" key="2">
    <source>
        <dbReference type="Proteomes" id="UP001221898"/>
    </source>
</evidence>